<proteinExistence type="predicted"/>
<evidence type="ECO:0000256" key="3">
    <source>
        <dbReference type="ARBA" id="ARBA00022692"/>
    </source>
</evidence>
<feature type="transmembrane region" description="Helical" evidence="6">
    <location>
        <begin position="172"/>
        <end position="192"/>
    </location>
</feature>
<organism evidence="7 8">
    <name type="scientific">Saccharothrix yanglingensis</name>
    <dbReference type="NCBI Taxonomy" id="659496"/>
    <lineage>
        <taxon>Bacteria</taxon>
        <taxon>Bacillati</taxon>
        <taxon>Actinomycetota</taxon>
        <taxon>Actinomycetes</taxon>
        <taxon>Pseudonocardiales</taxon>
        <taxon>Pseudonocardiaceae</taxon>
        <taxon>Saccharothrix</taxon>
    </lineage>
</organism>
<evidence type="ECO:0000256" key="1">
    <source>
        <dbReference type="ARBA" id="ARBA00004651"/>
    </source>
</evidence>
<evidence type="ECO:0000256" key="2">
    <source>
        <dbReference type="ARBA" id="ARBA00022475"/>
    </source>
</evidence>
<dbReference type="InterPro" id="IPR050833">
    <property type="entry name" value="Poly_Biosynth_Transport"/>
</dbReference>
<feature type="transmembrane region" description="Helical" evidence="6">
    <location>
        <begin position="290"/>
        <end position="313"/>
    </location>
</feature>
<accession>A0ABU0WVW5</accession>
<feature type="transmembrane region" description="Helical" evidence="6">
    <location>
        <begin position="115"/>
        <end position="133"/>
    </location>
</feature>
<keyword evidence="4 6" id="KW-1133">Transmembrane helix</keyword>
<evidence type="ECO:0008006" key="9">
    <source>
        <dbReference type="Google" id="ProtNLM"/>
    </source>
</evidence>
<comment type="subcellular location">
    <subcellularLocation>
        <location evidence="1">Cell membrane</location>
        <topology evidence="1">Multi-pass membrane protein</topology>
    </subcellularLocation>
</comment>
<evidence type="ECO:0000256" key="5">
    <source>
        <dbReference type="ARBA" id="ARBA00023136"/>
    </source>
</evidence>
<evidence type="ECO:0000313" key="7">
    <source>
        <dbReference type="EMBL" id="MDQ2583199.1"/>
    </source>
</evidence>
<sequence>MSERPAGRSLGVVGIAVLIAAGLGYPILIIAGRVLSPADSAVFLTFWGLVFGVGSTLSPVEQEVSRLAAVAHVAGGRAGAAAGRTVVVAAAAVGVFGLCTLLPPVSGRLFGEHAGLAVVSLVGSLGFALLFGTRGLLVGSHRHKPYGALVVAEALIRLVLFGGAALLGMNGLVPLAVAVAAGSFAFLPFGRLSSSLYDRGHGAEPWGRVARRILVLMLGAALTASVLTGYPAIVKLFAAPGDAEVLGGLFFALTVARLPLLLLSPVQAMAVPTVVRLSRDEAGRRRLRGLLVKGSAGAFAVALAGAGVGWLLGPWAVRLLFGSQYVVAGWAVAGLVWSSVLVGAVMLLAGVLVARTRGDLVLVLWAVVAGLSVVVLLAWPGGIVARAVAGLVIAPTVGAALATLFVLRPGTRPVTVTR</sequence>
<comment type="caution">
    <text evidence="7">The sequence shown here is derived from an EMBL/GenBank/DDBJ whole genome shotgun (WGS) entry which is preliminary data.</text>
</comment>
<name>A0ABU0WVW5_9PSEU</name>
<feature type="transmembrane region" description="Helical" evidence="6">
    <location>
        <begin position="213"/>
        <end position="233"/>
    </location>
</feature>
<evidence type="ECO:0000313" key="8">
    <source>
        <dbReference type="Proteomes" id="UP001225605"/>
    </source>
</evidence>
<reference evidence="7 8" key="1">
    <citation type="submission" date="2017-06" db="EMBL/GenBank/DDBJ databases">
        <title>Cultured bacterium strain Saccharothrix yanglingensis Hhs.015.</title>
        <authorList>
            <person name="Xia Y."/>
        </authorList>
    </citation>
    <scope>NUCLEOTIDE SEQUENCE [LARGE SCALE GENOMIC DNA]</scope>
    <source>
        <strain evidence="7 8">Hhs.015</strain>
    </source>
</reference>
<feature type="transmembrane region" description="Helical" evidence="6">
    <location>
        <begin position="385"/>
        <end position="407"/>
    </location>
</feature>
<gene>
    <name evidence="7" type="ORF">CKY47_04185</name>
</gene>
<feature type="transmembrane region" description="Helical" evidence="6">
    <location>
        <begin position="325"/>
        <end position="353"/>
    </location>
</feature>
<keyword evidence="5 6" id="KW-0472">Membrane</keyword>
<evidence type="ECO:0000256" key="6">
    <source>
        <dbReference type="SAM" id="Phobius"/>
    </source>
</evidence>
<dbReference type="RefSeq" id="WP_306744260.1">
    <property type="nucleotide sequence ID" value="NZ_NSDM01000001.1"/>
</dbReference>
<evidence type="ECO:0000256" key="4">
    <source>
        <dbReference type="ARBA" id="ARBA00022989"/>
    </source>
</evidence>
<dbReference type="EMBL" id="NSDM01000001">
    <property type="protein sequence ID" value="MDQ2583199.1"/>
    <property type="molecule type" value="Genomic_DNA"/>
</dbReference>
<keyword evidence="2" id="KW-1003">Cell membrane</keyword>
<feature type="transmembrane region" description="Helical" evidence="6">
    <location>
        <begin position="145"/>
        <end position="166"/>
    </location>
</feature>
<keyword evidence="3 6" id="KW-0812">Transmembrane</keyword>
<keyword evidence="8" id="KW-1185">Reference proteome</keyword>
<dbReference type="PANTHER" id="PTHR30250:SF11">
    <property type="entry name" value="O-ANTIGEN TRANSPORTER-RELATED"/>
    <property type="match status" value="1"/>
</dbReference>
<feature type="transmembrane region" description="Helical" evidence="6">
    <location>
        <begin position="360"/>
        <end position="379"/>
    </location>
</feature>
<feature type="transmembrane region" description="Helical" evidence="6">
    <location>
        <begin position="245"/>
        <end position="269"/>
    </location>
</feature>
<dbReference type="PANTHER" id="PTHR30250">
    <property type="entry name" value="PST FAMILY PREDICTED COLANIC ACID TRANSPORTER"/>
    <property type="match status" value="1"/>
</dbReference>
<feature type="transmembrane region" description="Helical" evidence="6">
    <location>
        <begin position="41"/>
        <end position="60"/>
    </location>
</feature>
<feature type="transmembrane region" description="Helical" evidence="6">
    <location>
        <begin position="81"/>
        <end position="103"/>
    </location>
</feature>
<dbReference type="Proteomes" id="UP001225605">
    <property type="component" value="Unassembled WGS sequence"/>
</dbReference>
<protein>
    <recommendedName>
        <fullName evidence="9">Polysaccharide biosynthesis protein</fullName>
    </recommendedName>
</protein>
<feature type="transmembrane region" description="Helical" evidence="6">
    <location>
        <begin position="12"/>
        <end position="35"/>
    </location>
</feature>